<feature type="transmembrane region" description="Helical" evidence="4">
    <location>
        <begin position="29"/>
        <end position="47"/>
    </location>
</feature>
<keyword evidence="1" id="KW-0805">Transcription regulation</keyword>
<feature type="transmembrane region" description="Helical" evidence="4">
    <location>
        <begin position="6"/>
        <end position="22"/>
    </location>
</feature>
<reference evidence="8 11" key="5">
    <citation type="submission" date="2018-06" db="EMBL/GenBank/DDBJ databases">
        <title>Serratia marcescens genome sequencing and assembly.</title>
        <authorList>
            <person name="Martins R.C.R."/>
            <person name="Perdigao-Neto L.V."/>
            <person name="Costa S.F."/>
            <person name="Levin A.S.S."/>
        </authorList>
    </citation>
    <scope>NUCLEOTIDE SEQUENCE [LARGE SCALE GENOMIC DNA]</scope>
    <source>
        <strain evidence="8 11">1283</strain>
    </source>
</reference>
<evidence type="ECO:0000256" key="4">
    <source>
        <dbReference type="SAM" id="Phobius"/>
    </source>
</evidence>
<dbReference type="RefSeq" id="WP_038872788.1">
    <property type="nucleotide sequence ID" value="NZ_CP011642.1"/>
</dbReference>
<dbReference type="SUPFAM" id="SSF46689">
    <property type="entry name" value="Homeodomain-like"/>
    <property type="match status" value="1"/>
</dbReference>
<evidence type="ECO:0000313" key="6">
    <source>
        <dbReference type="EMBL" id="AWL69876.1"/>
    </source>
</evidence>
<evidence type="ECO:0000256" key="2">
    <source>
        <dbReference type="ARBA" id="ARBA00023125"/>
    </source>
</evidence>
<dbReference type="Proteomes" id="UP000247823">
    <property type="component" value="Unassembled WGS sequence"/>
</dbReference>
<reference evidence="7" key="2">
    <citation type="journal article" date="2017" name="PLoS ONE">
        <title>Genomic and phenotypic characterisation of fluoroquinolone resistance mechanisms in Enterobacteriaceae in Durban, South Africa.</title>
        <authorList>
            <person name="Osei Sekyere J."/>
            <person name="Amoako D.G."/>
        </authorList>
    </citation>
    <scope>NUCLEOTIDE SEQUENCE</scope>
    <source>
        <strain evidence="7">945174350</strain>
    </source>
</reference>
<keyword evidence="4" id="KW-1133">Transmembrane helix</keyword>
<dbReference type="InterPro" id="IPR018060">
    <property type="entry name" value="HTH_AraC"/>
</dbReference>
<evidence type="ECO:0000256" key="3">
    <source>
        <dbReference type="ARBA" id="ARBA00023163"/>
    </source>
</evidence>
<keyword evidence="4" id="KW-0812">Transmembrane</keyword>
<dbReference type="EMBL" id="CP029449">
    <property type="protein sequence ID" value="AWL69876.1"/>
    <property type="molecule type" value="Genomic_DNA"/>
</dbReference>
<dbReference type="GO" id="GO:0003700">
    <property type="term" value="F:DNA-binding transcription factor activity"/>
    <property type="evidence" value="ECO:0007669"/>
    <property type="project" value="InterPro"/>
</dbReference>
<evidence type="ECO:0000313" key="9">
    <source>
        <dbReference type="Proteomes" id="UP000050489"/>
    </source>
</evidence>
<reference evidence="6 10" key="3">
    <citation type="submission" date="2018-05" db="EMBL/GenBank/DDBJ databases">
        <title>Klebsiella quasipneumonaiae provides a window into carbapenemase gene transfer, plasmid rearrangements and nosocomial acquisition from the hospital environment.</title>
        <authorList>
            <person name="Mathers A.J."/>
            <person name="Vegesana K."/>
            <person name="Stoesser N."/>
            <person name="Crook D."/>
            <person name="Vaughan A."/>
            <person name="Barry K."/>
            <person name="Parikh H."/>
            <person name="Sebra R."/>
            <person name="Kotay S."/>
            <person name="Walker A.S."/>
            <person name="Sheppard A.E."/>
        </authorList>
    </citation>
    <scope>NUCLEOTIDE SEQUENCE [LARGE SCALE GENOMIC DNA]</scope>
    <source>
        <strain evidence="6 10">CAV1761</strain>
    </source>
</reference>
<dbReference type="SMART" id="SM00342">
    <property type="entry name" value="HTH_ARAC"/>
    <property type="match status" value="1"/>
</dbReference>
<feature type="transmembrane region" description="Helical" evidence="4">
    <location>
        <begin position="148"/>
        <end position="172"/>
    </location>
</feature>
<feature type="domain" description="HTH araC/xylS-type" evidence="5">
    <location>
        <begin position="230"/>
        <end position="330"/>
    </location>
</feature>
<sequence>MPLIPVTFLFSLLCCGLLLRLGRPSARRWVFQLLLLLCAWQSLLVGLRYGYDLTQFNRLQPIGAVMIPVLVWLAFRVSTQGRLRLADVWHFAPLCLTLLASWYAPVWLDALIIAADAGYGVALWCALRGGENSLKQVALAESWLCCRLWRGLAILLFTVAIAELIITLDFAWFGGRHAGLLVTVDTLLLTLGVYQVLSRTRPAEQPVEETPEPVKVVAVNDDQIHHWFVQVQQRLLKDDLYLQPELNLALLARKSGLPARRVSQAINQHAGMNVSQYVNQLRIGEAARRLLVGDRPITEIMHESGFTTKSNFNREFLRVYGANPSEWRRQQRLS</sequence>
<dbReference type="Gene3D" id="1.10.10.60">
    <property type="entry name" value="Homeodomain-like"/>
    <property type="match status" value="1"/>
</dbReference>
<dbReference type="InterPro" id="IPR009057">
    <property type="entry name" value="Homeodomain-like_sf"/>
</dbReference>
<keyword evidence="2" id="KW-0238">DNA-binding</keyword>
<dbReference type="AlphaFoldDB" id="A0A0G3ST35"/>
<evidence type="ECO:0000313" key="11">
    <source>
        <dbReference type="Proteomes" id="UP000247823"/>
    </source>
</evidence>
<reference evidence="8" key="6">
    <citation type="submission" date="2018-06" db="EMBL/GenBank/DDBJ databases">
        <authorList>
            <person name="Martins R.C."/>
            <person name="Perdigao-Neto L.V."/>
            <person name="Costa S.F."/>
            <person name="Levin A.S.S."/>
        </authorList>
    </citation>
    <scope>NUCLEOTIDE SEQUENCE</scope>
    <source>
        <strain evidence="8">1283</strain>
    </source>
</reference>
<keyword evidence="4" id="KW-0472">Membrane</keyword>
<evidence type="ECO:0000256" key="1">
    <source>
        <dbReference type="ARBA" id="ARBA00023015"/>
    </source>
</evidence>
<accession>A0A0G3ST35</accession>
<evidence type="ECO:0000313" key="10">
    <source>
        <dbReference type="Proteomes" id="UP000245399"/>
    </source>
</evidence>
<keyword evidence="3" id="KW-0804">Transcription</keyword>
<dbReference type="PROSITE" id="PS01124">
    <property type="entry name" value="HTH_ARAC_FAMILY_2"/>
    <property type="match status" value="1"/>
</dbReference>
<feature type="transmembrane region" description="Helical" evidence="4">
    <location>
        <begin position="59"/>
        <end position="75"/>
    </location>
</feature>
<feature type="transmembrane region" description="Helical" evidence="4">
    <location>
        <begin position="87"/>
        <end position="104"/>
    </location>
</feature>
<evidence type="ECO:0000313" key="7">
    <source>
        <dbReference type="EMBL" id="OCO82940.1"/>
    </source>
</evidence>
<feature type="transmembrane region" description="Helical" evidence="4">
    <location>
        <begin position="110"/>
        <end position="127"/>
    </location>
</feature>
<reference evidence="9" key="1">
    <citation type="submission" date="2016-04" db="EMBL/GenBank/DDBJ databases">
        <authorList>
            <person name="Osei Sekyere J."/>
            <person name="Sivertsen A."/>
            <person name="Pedersen A.T."/>
            <person name="Sundsfjord A."/>
        </authorList>
    </citation>
    <scope>NUCLEOTIDE SEQUENCE [LARGE SCALE GENOMIC DNA]</scope>
    <source>
        <strain evidence="9">945174350</strain>
    </source>
</reference>
<reference evidence="11" key="4">
    <citation type="submission" date="2018-06" db="EMBL/GenBank/DDBJ databases">
        <title>Serratia marcescens genome sequencing and assembly.</title>
        <authorList>
            <person name="Martins R.C."/>
            <person name="Perdigao-Neto L.V."/>
            <person name="Costa S.F."/>
            <person name="Levin A.S.S."/>
        </authorList>
    </citation>
    <scope>NUCLEOTIDE SEQUENCE [LARGE SCALE GENOMIC DNA]</scope>
    <source>
        <strain evidence="11">1283</strain>
    </source>
</reference>
<dbReference type="EMBL" id="QJQB01000515">
    <property type="protein sequence ID" value="PYA58405.1"/>
    <property type="molecule type" value="Genomic_DNA"/>
</dbReference>
<evidence type="ECO:0000259" key="5">
    <source>
        <dbReference type="PROSITE" id="PS01124"/>
    </source>
</evidence>
<evidence type="ECO:0000313" key="8">
    <source>
        <dbReference type="EMBL" id="PYA58405.1"/>
    </source>
</evidence>
<dbReference type="PANTHER" id="PTHR43280:SF29">
    <property type="entry name" value="ARAC-FAMILY TRANSCRIPTIONAL REGULATOR"/>
    <property type="match status" value="1"/>
</dbReference>
<dbReference type="EMBL" id="LJEX02000109">
    <property type="protein sequence ID" value="OCO82940.1"/>
    <property type="molecule type" value="Genomic_DNA"/>
</dbReference>
<dbReference type="GO" id="GO:0043565">
    <property type="term" value="F:sequence-specific DNA binding"/>
    <property type="evidence" value="ECO:0007669"/>
    <property type="project" value="InterPro"/>
</dbReference>
<keyword evidence="11" id="KW-1185">Reference proteome</keyword>
<organism evidence="7 9">
    <name type="scientific">Serratia marcescens</name>
    <dbReference type="NCBI Taxonomy" id="615"/>
    <lineage>
        <taxon>Bacteria</taxon>
        <taxon>Pseudomonadati</taxon>
        <taxon>Pseudomonadota</taxon>
        <taxon>Gammaproteobacteria</taxon>
        <taxon>Enterobacterales</taxon>
        <taxon>Yersiniaceae</taxon>
        <taxon>Serratia</taxon>
    </lineage>
</organism>
<protein>
    <submittedName>
        <fullName evidence="7">AraC family transcriptional regulator</fullName>
    </submittedName>
</protein>
<gene>
    <name evidence="7" type="ORF">AN695_0220620</name>
    <name evidence="6" type="ORF">DKC05_20595</name>
    <name evidence="8" type="ORF">DMW51_22545</name>
</gene>
<dbReference type="Proteomes" id="UP000245399">
    <property type="component" value="Chromosome"/>
</dbReference>
<name>A0A0G3ST35_SERMA</name>
<dbReference type="Proteomes" id="UP000050489">
    <property type="component" value="Unassembled WGS sequence"/>
</dbReference>
<proteinExistence type="predicted"/>
<dbReference type="PANTHER" id="PTHR43280">
    <property type="entry name" value="ARAC-FAMILY TRANSCRIPTIONAL REGULATOR"/>
    <property type="match status" value="1"/>
</dbReference>
<dbReference type="Pfam" id="PF12833">
    <property type="entry name" value="HTH_18"/>
    <property type="match status" value="1"/>
</dbReference>